<feature type="region of interest" description="Disordered" evidence="1">
    <location>
        <begin position="133"/>
        <end position="214"/>
    </location>
</feature>
<dbReference type="Proteomes" id="UP001285441">
    <property type="component" value="Unassembled WGS sequence"/>
</dbReference>
<name>A0AAE0KK32_9PEZI</name>
<evidence type="ECO:0000256" key="1">
    <source>
        <dbReference type="SAM" id="MobiDB-lite"/>
    </source>
</evidence>
<proteinExistence type="predicted"/>
<comment type="caution">
    <text evidence="2">The sequence shown here is derived from an EMBL/GenBank/DDBJ whole genome shotgun (WGS) entry which is preliminary data.</text>
</comment>
<organism evidence="2 3">
    <name type="scientific">Podospora didyma</name>
    <dbReference type="NCBI Taxonomy" id="330526"/>
    <lineage>
        <taxon>Eukaryota</taxon>
        <taxon>Fungi</taxon>
        <taxon>Dikarya</taxon>
        <taxon>Ascomycota</taxon>
        <taxon>Pezizomycotina</taxon>
        <taxon>Sordariomycetes</taxon>
        <taxon>Sordariomycetidae</taxon>
        <taxon>Sordariales</taxon>
        <taxon>Podosporaceae</taxon>
        <taxon>Podospora</taxon>
    </lineage>
</organism>
<feature type="compositionally biased region" description="Low complexity" evidence="1">
    <location>
        <begin position="185"/>
        <end position="197"/>
    </location>
</feature>
<feature type="region of interest" description="Disordered" evidence="1">
    <location>
        <begin position="387"/>
        <end position="435"/>
    </location>
</feature>
<protein>
    <submittedName>
        <fullName evidence="2">Uncharacterized protein</fullName>
    </submittedName>
</protein>
<keyword evidence="3" id="KW-1185">Reference proteome</keyword>
<gene>
    <name evidence="2" type="ORF">B0H63DRAFT_477693</name>
</gene>
<reference evidence="2" key="1">
    <citation type="journal article" date="2023" name="Mol. Phylogenet. Evol.">
        <title>Genome-scale phylogeny and comparative genomics of the fungal order Sordariales.</title>
        <authorList>
            <person name="Hensen N."/>
            <person name="Bonometti L."/>
            <person name="Westerberg I."/>
            <person name="Brannstrom I.O."/>
            <person name="Guillou S."/>
            <person name="Cros-Aarteil S."/>
            <person name="Calhoun S."/>
            <person name="Haridas S."/>
            <person name="Kuo A."/>
            <person name="Mondo S."/>
            <person name="Pangilinan J."/>
            <person name="Riley R."/>
            <person name="LaButti K."/>
            <person name="Andreopoulos B."/>
            <person name="Lipzen A."/>
            <person name="Chen C."/>
            <person name="Yan M."/>
            <person name="Daum C."/>
            <person name="Ng V."/>
            <person name="Clum A."/>
            <person name="Steindorff A."/>
            <person name="Ohm R.A."/>
            <person name="Martin F."/>
            <person name="Silar P."/>
            <person name="Natvig D.O."/>
            <person name="Lalanne C."/>
            <person name="Gautier V."/>
            <person name="Ament-Velasquez S.L."/>
            <person name="Kruys A."/>
            <person name="Hutchinson M.I."/>
            <person name="Powell A.J."/>
            <person name="Barry K."/>
            <person name="Miller A.N."/>
            <person name="Grigoriev I.V."/>
            <person name="Debuchy R."/>
            <person name="Gladieux P."/>
            <person name="Hiltunen Thoren M."/>
            <person name="Johannesson H."/>
        </authorList>
    </citation>
    <scope>NUCLEOTIDE SEQUENCE</scope>
    <source>
        <strain evidence="2">CBS 232.78</strain>
    </source>
</reference>
<evidence type="ECO:0000313" key="3">
    <source>
        <dbReference type="Proteomes" id="UP001285441"/>
    </source>
</evidence>
<accession>A0AAE0KK32</accession>
<dbReference type="AlphaFoldDB" id="A0AAE0KK32"/>
<dbReference type="EMBL" id="JAULSW010000006">
    <property type="protein sequence ID" value="KAK3377677.1"/>
    <property type="molecule type" value="Genomic_DNA"/>
</dbReference>
<sequence>MTTSSYFETITSKSALRRHTHKYPPLYRRNQRDLPAASGWSTRELFASRVVVSHVRGGVLKYRAPSSSAFLEPLLRLPSAELSKIIAPLPPGGEELTETELVHRLGGTAGMFWAALHCFTRAQSVQPVDADADDLEMPDVDNTAGIGAHGGSHLPSLVSPLPQRNRRQTQRHPDYVDSSNIQITSSSPAPDSHLSSSFASDNAGHVSREEHTRRALSEDATVQLASAFLRHALVHCPLQHVAAVGNPPPLLLEFSGVRRRMFAPFAHFGDKALELEATADGEVALLRRHATGRFVDRGEVPALLEAKKRFKLVREGRPVVTDYVLGQMVGEALTLRLSLAAAELGHGKDTVVIVTATRQYLCFLSFHIPDAYVEKVRFPNGLGFQNDDVYNDEDGELEREDDCDEDDEMEQEEDDEEEEGEEEEEEEGEEEEEFITVRATDWLDLGTERCRQLACDNIAALVGWQLKSQ</sequence>
<evidence type="ECO:0000313" key="2">
    <source>
        <dbReference type="EMBL" id="KAK3377677.1"/>
    </source>
</evidence>
<feature type="compositionally biased region" description="Acidic residues" evidence="1">
    <location>
        <begin position="389"/>
        <end position="434"/>
    </location>
</feature>
<reference evidence="2" key="2">
    <citation type="submission" date="2023-06" db="EMBL/GenBank/DDBJ databases">
        <authorList>
            <consortium name="Lawrence Berkeley National Laboratory"/>
            <person name="Haridas S."/>
            <person name="Hensen N."/>
            <person name="Bonometti L."/>
            <person name="Westerberg I."/>
            <person name="Brannstrom I.O."/>
            <person name="Guillou S."/>
            <person name="Cros-Aarteil S."/>
            <person name="Calhoun S."/>
            <person name="Kuo A."/>
            <person name="Mondo S."/>
            <person name="Pangilinan J."/>
            <person name="Riley R."/>
            <person name="LaButti K."/>
            <person name="Andreopoulos B."/>
            <person name="Lipzen A."/>
            <person name="Chen C."/>
            <person name="Yanf M."/>
            <person name="Daum C."/>
            <person name="Ng V."/>
            <person name="Clum A."/>
            <person name="Steindorff A."/>
            <person name="Ohm R."/>
            <person name="Martin F."/>
            <person name="Silar P."/>
            <person name="Natvig D."/>
            <person name="Lalanne C."/>
            <person name="Gautier V."/>
            <person name="Ament-velasquez S.L."/>
            <person name="Kruys A."/>
            <person name="Hutchinson M.I."/>
            <person name="Powell A.J."/>
            <person name="Barry K."/>
            <person name="Miller A.N."/>
            <person name="Grigoriev I.V."/>
            <person name="Debuchy R."/>
            <person name="Gladieux P."/>
            <person name="Thoren M.H."/>
            <person name="Johannesson H."/>
        </authorList>
    </citation>
    <scope>NUCLEOTIDE SEQUENCE</scope>
    <source>
        <strain evidence="2">CBS 232.78</strain>
    </source>
</reference>